<sequence length="54" mass="6532">MNLEKNDLEMKRKFLNMTKYGNCKRDRVDLMLVSRLPNGHLFTFSRFKLEILIL</sequence>
<name>A0A091P4S4_HALAL</name>
<evidence type="ECO:0000313" key="1">
    <source>
        <dbReference type="EMBL" id="KFQ02997.1"/>
    </source>
</evidence>
<dbReference type="Proteomes" id="UP000054379">
    <property type="component" value="Unassembled WGS sequence"/>
</dbReference>
<gene>
    <name evidence="1" type="ORF">N329_08568</name>
</gene>
<evidence type="ECO:0000313" key="2">
    <source>
        <dbReference type="Proteomes" id="UP000054379"/>
    </source>
</evidence>
<protein>
    <submittedName>
        <fullName evidence="1">Uncharacterized protein</fullName>
    </submittedName>
</protein>
<accession>A0A091P4S4</accession>
<feature type="non-terminal residue" evidence="1">
    <location>
        <position position="54"/>
    </location>
</feature>
<reference evidence="1 2" key="1">
    <citation type="submission" date="2014-04" db="EMBL/GenBank/DDBJ databases">
        <title>Genome evolution of avian class.</title>
        <authorList>
            <person name="Zhang G."/>
            <person name="Li C."/>
        </authorList>
    </citation>
    <scope>NUCLEOTIDE SEQUENCE [LARGE SCALE GENOMIC DNA]</scope>
    <source>
        <strain evidence="1">BGI_N329</strain>
    </source>
</reference>
<proteinExistence type="predicted"/>
<dbReference type="EMBL" id="KK653114">
    <property type="protein sequence ID" value="KFQ02997.1"/>
    <property type="molecule type" value="Genomic_DNA"/>
</dbReference>
<dbReference type="AlphaFoldDB" id="A0A091P4S4"/>
<organism evidence="1 2">
    <name type="scientific">Haliaeetus albicilla</name>
    <name type="common">White-tailed sea-eagle</name>
    <name type="synonym">Falco albicilla</name>
    <dbReference type="NCBI Taxonomy" id="8969"/>
    <lineage>
        <taxon>Eukaryota</taxon>
        <taxon>Metazoa</taxon>
        <taxon>Chordata</taxon>
        <taxon>Craniata</taxon>
        <taxon>Vertebrata</taxon>
        <taxon>Euteleostomi</taxon>
        <taxon>Archelosauria</taxon>
        <taxon>Archosauria</taxon>
        <taxon>Dinosauria</taxon>
        <taxon>Saurischia</taxon>
        <taxon>Theropoda</taxon>
        <taxon>Coelurosauria</taxon>
        <taxon>Aves</taxon>
        <taxon>Neognathae</taxon>
        <taxon>Neoaves</taxon>
        <taxon>Telluraves</taxon>
        <taxon>Accipitrimorphae</taxon>
        <taxon>Accipitriformes</taxon>
        <taxon>Accipitridae</taxon>
        <taxon>Accipitrinae</taxon>
        <taxon>Haliaeetus</taxon>
    </lineage>
</organism>